<dbReference type="InterPro" id="IPR051333">
    <property type="entry name" value="CLIP_Serine_Protease"/>
</dbReference>
<reference evidence="5" key="1">
    <citation type="submission" date="2013-09" db="EMBL/GenBank/DDBJ databases">
        <title>The Genome Sequence of Anopheles culicifacies species A.</title>
        <authorList>
            <consortium name="The Broad Institute Genomics Platform"/>
            <person name="Neafsey D.E."/>
            <person name="Besansky N."/>
            <person name="Howell P."/>
            <person name="Walton C."/>
            <person name="Young S.K."/>
            <person name="Zeng Q."/>
            <person name="Gargeya S."/>
            <person name="Fitzgerald M."/>
            <person name="Haas B."/>
            <person name="Abouelleil A."/>
            <person name="Allen A.W."/>
            <person name="Alvarado L."/>
            <person name="Arachchi H.M."/>
            <person name="Berlin A.M."/>
            <person name="Chapman S.B."/>
            <person name="Gainer-Dewar J."/>
            <person name="Goldberg J."/>
            <person name="Griggs A."/>
            <person name="Gujja S."/>
            <person name="Hansen M."/>
            <person name="Howarth C."/>
            <person name="Imamovic A."/>
            <person name="Ireland A."/>
            <person name="Larimer J."/>
            <person name="McCowan C."/>
            <person name="Murphy C."/>
            <person name="Pearson M."/>
            <person name="Poon T.W."/>
            <person name="Priest M."/>
            <person name="Roberts A."/>
            <person name="Saif S."/>
            <person name="Shea T."/>
            <person name="Sisk P."/>
            <person name="Sykes S."/>
            <person name="Wortman J."/>
            <person name="Nusbaum C."/>
            <person name="Birren B."/>
        </authorList>
    </citation>
    <scope>NUCLEOTIDE SEQUENCE [LARGE SCALE GENOMIC DNA]</scope>
    <source>
        <strain evidence="5">A-37</strain>
    </source>
</reference>
<sequence>MALRGFTVLIAVVCACAFRTAIAQGIPLECGERKVKTVFLVQHGTETKEGHWPWHTAIYHREGQEFEYACGGSIIDRNTILTGMYTSPLFVCRDGIANEPAHCLHTSRGLIELDQLSVQVGRNQLSEASTRSQEHHAEQLIVHPGYSPHGVADDLALIKLATDITMTRYIQPVCLWNLEPNPELIVGKNGTVVGFGLTEHDRVSDYLRQAAIEVVDSWTCIESDRVAYGATLTAGMYCGGGKAGVSVCNGDSGGGMFFEFADNWYVRGVVSFMPLRENTGLCDGTKYTVFTDVAKYRDWIVQFINKTQASAAVDPLLVDNSPKLRLLNFNTCGISPYSKGANDSFFAYPWIGLLGISAPGQSKPAAFCQVTLISEWYAVGPAHCFANDGMERTVWLGDFDKSTETDCIVRNGTTVCAPPVQILPIERFIIRPDYNNIAITDDIALIEFRRPANISQPNVRPICLPVTVELRSYKPTTYDLGGFPVTGDRVVASKPTYLNSVNCQERYNAIHYPLRKSHTQICAIAVPGNYTGPCERMLSGSALQTIQAFGRRERYFLQGLLSFGARECDATVPDIYTNVAVYLDWILYNMRDIRWSGSNTNDRLIFTS</sequence>
<dbReference type="InterPro" id="IPR001254">
    <property type="entry name" value="Trypsin_dom"/>
</dbReference>
<organism evidence="4 5">
    <name type="scientific">Anopheles culicifacies</name>
    <dbReference type="NCBI Taxonomy" id="139723"/>
    <lineage>
        <taxon>Eukaryota</taxon>
        <taxon>Metazoa</taxon>
        <taxon>Ecdysozoa</taxon>
        <taxon>Arthropoda</taxon>
        <taxon>Hexapoda</taxon>
        <taxon>Insecta</taxon>
        <taxon>Pterygota</taxon>
        <taxon>Neoptera</taxon>
        <taxon>Endopterygota</taxon>
        <taxon>Diptera</taxon>
        <taxon>Nematocera</taxon>
        <taxon>Culicoidea</taxon>
        <taxon>Culicidae</taxon>
        <taxon>Anophelinae</taxon>
        <taxon>Anopheles</taxon>
        <taxon>culicifacies species complex</taxon>
    </lineage>
</organism>
<dbReference type="PANTHER" id="PTHR24260:SF136">
    <property type="entry name" value="GH08193P-RELATED"/>
    <property type="match status" value="1"/>
</dbReference>
<dbReference type="GO" id="GO:0006508">
    <property type="term" value="P:proteolysis"/>
    <property type="evidence" value="ECO:0007669"/>
    <property type="project" value="InterPro"/>
</dbReference>
<dbReference type="AlphaFoldDB" id="A0A182LY60"/>
<dbReference type="Proteomes" id="UP000075883">
    <property type="component" value="Unassembled WGS sequence"/>
</dbReference>
<feature type="signal peptide" evidence="2">
    <location>
        <begin position="1"/>
        <end position="23"/>
    </location>
</feature>
<keyword evidence="2" id="KW-0732">Signal</keyword>
<feature type="domain" description="Peptidase S1" evidence="3">
    <location>
        <begin position="41"/>
        <end position="305"/>
    </location>
</feature>
<dbReference type="STRING" id="139723.A0A182LY60"/>
<evidence type="ECO:0000259" key="3">
    <source>
        <dbReference type="PROSITE" id="PS50240"/>
    </source>
</evidence>
<dbReference type="VEuPathDB" id="VectorBase:ACUA004800"/>
<dbReference type="PROSITE" id="PS51257">
    <property type="entry name" value="PROKAR_LIPOPROTEIN"/>
    <property type="match status" value="1"/>
</dbReference>
<evidence type="ECO:0000313" key="5">
    <source>
        <dbReference type="Proteomes" id="UP000075883"/>
    </source>
</evidence>
<proteinExistence type="inferred from homology"/>
<dbReference type="SUPFAM" id="SSF50494">
    <property type="entry name" value="Trypsin-like serine proteases"/>
    <property type="match status" value="2"/>
</dbReference>
<dbReference type="PROSITE" id="PS50240">
    <property type="entry name" value="TRYPSIN_DOM"/>
    <property type="match status" value="2"/>
</dbReference>
<dbReference type="SMART" id="SM00020">
    <property type="entry name" value="Tryp_SPc"/>
    <property type="match status" value="2"/>
</dbReference>
<protein>
    <recommendedName>
        <fullName evidence="3">Peptidase S1 domain-containing protein</fullName>
    </recommendedName>
</protein>
<feature type="domain" description="Peptidase S1" evidence="3">
    <location>
        <begin position="337"/>
        <end position="591"/>
    </location>
</feature>
<dbReference type="CDD" id="cd00190">
    <property type="entry name" value="Tryp_SPc"/>
    <property type="match status" value="1"/>
</dbReference>
<dbReference type="GO" id="GO:0004252">
    <property type="term" value="F:serine-type endopeptidase activity"/>
    <property type="evidence" value="ECO:0007669"/>
    <property type="project" value="InterPro"/>
</dbReference>
<dbReference type="InterPro" id="IPR001314">
    <property type="entry name" value="Peptidase_S1A"/>
</dbReference>
<dbReference type="Pfam" id="PF00089">
    <property type="entry name" value="Trypsin"/>
    <property type="match status" value="3"/>
</dbReference>
<dbReference type="PRINTS" id="PR00722">
    <property type="entry name" value="CHYMOTRYPSIN"/>
</dbReference>
<feature type="chain" id="PRO_5008127673" description="Peptidase S1 domain-containing protein" evidence="2">
    <location>
        <begin position="24"/>
        <end position="608"/>
    </location>
</feature>
<dbReference type="EMBL" id="AXCM01003268">
    <property type="status" value="NOT_ANNOTATED_CDS"/>
    <property type="molecule type" value="Genomic_DNA"/>
</dbReference>
<keyword evidence="5" id="KW-1185">Reference proteome</keyword>
<evidence type="ECO:0000313" key="4">
    <source>
        <dbReference type="EnsemblMetazoa" id="ACUA004800-PA"/>
    </source>
</evidence>
<evidence type="ECO:0000256" key="1">
    <source>
        <dbReference type="ARBA" id="ARBA00024195"/>
    </source>
</evidence>
<accession>A0A182LY60</accession>
<comment type="similarity">
    <text evidence="1">Belongs to the peptidase S1 family. CLIP subfamily.</text>
</comment>
<name>A0A182LY60_9DIPT</name>
<dbReference type="EnsemblMetazoa" id="ACUA004800-RA">
    <property type="protein sequence ID" value="ACUA004800-PA"/>
    <property type="gene ID" value="ACUA004800"/>
</dbReference>
<dbReference type="Gene3D" id="2.40.10.10">
    <property type="entry name" value="Trypsin-like serine proteases"/>
    <property type="match status" value="3"/>
</dbReference>
<dbReference type="InterPro" id="IPR009003">
    <property type="entry name" value="Peptidase_S1_PA"/>
</dbReference>
<reference evidence="4" key="2">
    <citation type="submission" date="2020-05" db="UniProtKB">
        <authorList>
            <consortium name="EnsemblMetazoa"/>
        </authorList>
    </citation>
    <scope>IDENTIFICATION</scope>
    <source>
        <strain evidence="4">A-37</strain>
    </source>
</reference>
<dbReference type="InterPro" id="IPR043504">
    <property type="entry name" value="Peptidase_S1_PA_chymotrypsin"/>
</dbReference>
<evidence type="ECO:0000256" key="2">
    <source>
        <dbReference type="SAM" id="SignalP"/>
    </source>
</evidence>
<dbReference type="PANTHER" id="PTHR24260">
    <property type="match status" value="1"/>
</dbReference>